<accession>A0A0D0BN56</accession>
<dbReference type="AlphaFoldDB" id="A0A0D0BN56"/>
<keyword evidence="2" id="KW-1185">Reference proteome</keyword>
<dbReference type="HOGENOM" id="CLU_039070_4_0_1"/>
<dbReference type="EMBL" id="KN830233">
    <property type="protein sequence ID" value="KIK72982.1"/>
    <property type="molecule type" value="Genomic_DNA"/>
</dbReference>
<protein>
    <submittedName>
        <fullName evidence="1">Unplaced genomic scaffold scaffold_5411, whole genome shotgun sequence</fullName>
    </submittedName>
</protein>
<dbReference type="STRING" id="930991.A0A0D0BN56"/>
<feature type="non-terminal residue" evidence="1">
    <location>
        <position position="275"/>
    </location>
</feature>
<proteinExistence type="predicted"/>
<sequence length="275" mass="30629">MQQADRFAEILALAYNNPGGSVTLSAYTAVLIIPVVINIDTKHVQEALNAHNYGTNAKQEADLLHRFNMPEIPPIMGPAVLIDMASVMLLWSLPEVLSSHFQDLMWGALSPINAMLSRSVSEPTANGTWHIVHRNFDGADMQGCLNFSPAWFQQGRNVKVSATLKARNPDQGGRDWLKQMMVPSAVLSAAMAIMHPDLYSMGHEAVIRLYQDLAMPHSDDPAFAEMAEMLRLWLSVFTATSVMVNCSTPFHRDHNSRVQWYDLLASIGTYVSTWF</sequence>
<organism evidence="1 2">
    <name type="scientific">Paxillus rubicundulus Ve08.2h10</name>
    <dbReference type="NCBI Taxonomy" id="930991"/>
    <lineage>
        <taxon>Eukaryota</taxon>
        <taxon>Fungi</taxon>
        <taxon>Dikarya</taxon>
        <taxon>Basidiomycota</taxon>
        <taxon>Agaricomycotina</taxon>
        <taxon>Agaricomycetes</taxon>
        <taxon>Agaricomycetidae</taxon>
        <taxon>Boletales</taxon>
        <taxon>Paxilineae</taxon>
        <taxon>Paxillaceae</taxon>
        <taxon>Paxillus</taxon>
    </lineage>
</organism>
<dbReference type="OrthoDB" id="2692579at2759"/>
<name>A0A0D0BN56_9AGAM</name>
<dbReference type="InParanoid" id="A0A0D0BN56"/>
<reference evidence="1 2" key="1">
    <citation type="submission" date="2014-04" db="EMBL/GenBank/DDBJ databases">
        <authorList>
            <consortium name="DOE Joint Genome Institute"/>
            <person name="Kuo A."/>
            <person name="Kohler A."/>
            <person name="Jargeat P."/>
            <person name="Nagy L.G."/>
            <person name="Floudas D."/>
            <person name="Copeland A."/>
            <person name="Barry K.W."/>
            <person name="Cichocki N."/>
            <person name="Veneault-Fourrey C."/>
            <person name="LaButti K."/>
            <person name="Lindquist E.A."/>
            <person name="Lipzen A."/>
            <person name="Lundell T."/>
            <person name="Morin E."/>
            <person name="Murat C."/>
            <person name="Sun H."/>
            <person name="Tunlid A."/>
            <person name="Henrissat B."/>
            <person name="Grigoriev I.V."/>
            <person name="Hibbett D.S."/>
            <person name="Martin F."/>
            <person name="Nordberg H.P."/>
            <person name="Cantor M.N."/>
            <person name="Hua S.X."/>
        </authorList>
    </citation>
    <scope>NUCLEOTIDE SEQUENCE [LARGE SCALE GENOMIC DNA]</scope>
    <source>
        <strain evidence="1 2">Ve08.2h10</strain>
    </source>
</reference>
<evidence type="ECO:0000313" key="2">
    <source>
        <dbReference type="Proteomes" id="UP000054538"/>
    </source>
</evidence>
<evidence type="ECO:0000313" key="1">
    <source>
        <dbReference type="EMBL" id="KIK72982.1"/>
    </source>
</evidence>
<gene>
    <name evidence="1" type="ORF">PAXRUDRAFT_179546</name>
</gene>
<dbReference type="Proteomes" id="UP000054538">
    <property type="component" value="Unassembled WGS sequence"/>
</dbReference>
<reference evidence="2" key="2">
    <citation type="submission" date="2015-01" db="EMBL/GenBank/DDBJ databases">
        <title>Evolutionary Origins and Diversification of the Mycorrhizal Mutualists.</title>
        <authorList>
            <consortium name="DOE Joint Genome Institute"/>
            <consortium name="Mycorrhizal Genomics Consortium"/>
            <person name="Kohler A."/>
            <person name="Kuo A."/>
            <person name="Nagy L.G."/>
            <person name="Floudas D."/>
            <person name="Copeland A."/>
            <person name="Barry K.W."/>
            <person name="Cichocki N."/>
            <person name="Veneault-Fourrey C."/>
            <person name="LaButti K."/>
            <person name="Lindquist E.A."/>
            <person name="Lipzen A."/>
            <person name="Lundell T."/>
            <person name="Morin E."/>
            <person name="Murat C."/>
            <person name="Riley R."/>
            <person name="Ohm R."/>
            <person name="Sun H."/>
            <person name="Tunlid A."/>
            <person name="Henrissat B."/>
            <person name="Grigoriev I.V."/>
            <person name="Hibbett D.S."/>
            <person name="Martin F."/>
        </authorList>
    </citation>
    <scope>NUCLEOTIDE SEQUENCE [LARGE SCALE GENOMIC DNA]</scope>
    <source>
        <strain evidence="2">Ve08.2h10</strain>
    </source>
</reference>